<evidence type="ECO:0000313" key="11">
    <source>
        <dbReference type="EMBL" id="KAK2586014.1"/>
    </source>
</evidence>
<dbReference type="InterPro" id="IPR009003">
    <property type="entry name" value="Peptidase_S1_PA"/>
</dbReference>
<dbReference type="PROSITE" id="PS50013">
    <property type="entry name" value="CHROMO_2"/>
    <property type="match status" value="1"/>
</dbReference>
<evidence type="ECO:0000256" key="7">
    <source>
        <dbReference type="ARBA" id="ARBA00023242"/>
    </source>
</evidence>
<dbReference type="SMART" id="SM00300">
    <property type="entry name" value="ChSh"/>
    <property type="match status" value="1"/>
</dbReference>
<organism evidence="11 12">
    <name type="scientific">Odynerus spinipes</name>
    <dbReference type="NCBI Taxonomy" id="1348599"/>
    <lineage>
        <taxon>Eukaryota</taxon>
        <taxon>Metazoa</taxon>
        <taxon>Ecdysozoa</taxon>
        <taxon>Arthropoda</taxon>
        <taxon>Hexapoda</taxon>
        <taxon>Insecta</taxon>
        <taxon>Pterygota</taxon>
        <taxon>Neoptera</taxon>
        <taxon>Endopterygota</taxon>
        <taxon>Hymenoptera</taxon>
        <taxon>Apocrita</taxon>
        <taxon>Aculeata</taxon>
        <taxon>Vespoidea</taxon>
        <taxon>Vespidae</taxon>
        <taxon>Eumeninae</taxon>
        <taxon>Odynerus</taxon>
    </lineage>
</organism>
<dbReference type="SMART" id="SM00020">
    <property type="entry name" value="Tryp_SPc"/>
    <property type="match status" value="1"/>
</dbReference>
<proteinExistence type="predicted"/>
<dbReference type="Pfam" id="PF01393">
    <property type="entry name" value="Chromo_shadow"/>
    <property type="match status" value="1"/>
</dbReference>
<evidence type="ECO:0000256" key="8">
    <source>
        <dbReference type="SAM" id="SignalP"/>
    </source>
</evidence>
<dbReference type="AlphaFoldDB" id="A0AAD9RU60"/>
<reference evidence="11" key="2">
    <citation type="journal article" date="2023" name="Commun. Biol.">
        <title>Intrasexual cuticular hydrocarbon dimorphism in a wasp sheds light on hydrocarbon biosynthesis genes in Hymenoptera.</title>
        <authorList>
            <person name="Moris V.C."/>
            <person name="Podsiadlowski L."/>
            <person name="Martin S."/>
            <person name="Oeyen J.P."/>
            <person name="Donath A."/>
            <person name="Petersen M."/>
            <person name="Wilbrandt J."/>
            <person name="Misof B."/>
            <person name="Liedtke D."/>
            <person name="Thamm M."/>
            <person name="Scheiner R."/>
            <person name="Schmitt T."/>
            <person name="Niehuis O."/>
        </authorList>
    </citation>
    <scope>NUCLEOTIDE SEQUENCE</scope>
    <source>
        <strain evidence="11">GBR_01_08_01A</strain>
    </source>
</reference>
<dbReference type="GO" id="GO:0005694">
    <property type="term" value="C:chromosome"/>
    <property type="evidence" value="ECO:0007669"/>
    <property type="project" value="UniProtKB-ARBA"/>
</dbReference>
<gene>
    <name evidence="11" type="ORF">KPH14_010582</name>
</gene>
<evidence type="ECO:0000256" key="4">
    <source>
        <dbReference type="ARBA" id="ARBA00022801"/>
    </source>
</evidence>
<dbReference type="InterPro" id="IPR050430">
    <property type="entry name" value="Peptidase_S1"/>
</dbReference>
<reference evidence="11" key="1">
    <citation type="submission" date="2021-08" db="EMBL/GenBank/DDBJ databases">
        <authorList>
            <person name="Misof B."/>
            <person name="Oliver O."/>
            <person name="Podsiadlowski L."/>
            <person name="Donath A."/>
            <person name="Peters R."/>
            <person name="Mayer C."/>
            <person name="Rust J."/>
            <person name="Gunkel S."/>
            <person name="Lesny P."/>
            <person name="Martin S."/>
            <person name="Oeyen J.P."/>
            <person name="Petersen M."/>
            <person name="Panagiotis P."/>
            <person name="Wilbrandt J."/>
            <person name="Tanja T."/>
        </authorList>
    </citation>
    <scope>NUCLEOTIDE SEQUENCE</scope>
    <source>
        <strain evidence="11">GBR_01_08_01A</strain>
        <tissue evidence="11">Thorax + abdomen</tissue>
    </source>
</reference>
<dbReference type="SUPFAM" id="SSF50494">
    <property type="entry name" value="Trypsin-like serine proteases"/>
    <property type="match status" value="1"/>
</dbReference>
<feature type="domain" description="Peptidase S1" evidence="10">
    <location>
        <begin position="27"/>
        <end position="251"/>
    </location>
</feature>
<dbReference type="SUPFAM" id="SSF54160">
    <property type="entry name" value="Chromo domain-like"/>
    <property type="match status" value="1"/>
</dbReference>
<comment type="caution">
    <text evidence="11">The sequence shown here is derived from an EMBL/GenBank/DDBJ whole genome shotgun (WGS) entry which is preliminary data.</text>
</comment>
<dbReference type="SMART" id="SM00298">
    <property type="entry name" value="CHROMO"/>
    <property type="match status" value="1"/>
</dbReference>
<evidence type="ECO:0000259" key="10">
    <source>
        <dbReference type="PROSITE" id="PS50240"/>
    </source>
</evidence>
<dbReference type="InterPro" id="IPR001254">
    <property type="entry name" value="Trypsin_dom"/>
</dbReference>
<dbReference type="InterPro" id="IPR043504">
    <property type="entry name" value="Peptidase_S1_PA_chymotrypsin"/>
</dbReference>
<sequence length="333" mass="36522">MVAFYLIGLSILLSLEFNGATALEPRFVGSSIVSIDDYPYQLSIYFGRNYVCGAAIIAPRWAITAASSLYFKIPSMVNLRAGSNKTQTDGTVYKVSNFYIHPKYNSSTAEYDVALLNLTKPFVYGKSVRPVPLVKMNQIVPVGANAVITGWGYVTNTGPAFSSTLRKLIMPVLSPTICSSSYGNKFNSSTMICTQNVKNVKGLCSNSGFPLVVNGTLVGVFSTGTGCTIAPPIFTKLSAPNIRSWITSVAHVYMNKKKIGEDNKLRGFKRELEPDKIIGATDSSGELMFLMKWKGTEESDLVTAKEANLLCPQVVIQFYQDRLTWHTTKSHIK</sequence>
<dbReference type="GO" id="GO:0004252">
    <property type="term" value="F:serine-type endopeptidase activity"/>
    <property type="evidence" value="ECO:0007669"/>
    <property type="project" value="InterPro"/>
</dbReference>
<keyword evidence="2" id="KW-0645">Protease</keyword>
<evidence type="ECO:0000256" key="2">
    <source>
        <dbReference type="ARBA" id="ARBA00022670"/>
    </source>
</evidence>
<dbReference type="GO" id="GO:0005634">
    <property type="term" value="C:nucleus"/>
    <property type="evidence" value="ECO:0007669"/>
    <property type="project" value="UniProtKB-SubCell"/>
</dbReference>
<feature type="signal peptide" evidence="8">
    <location>
        <begin position="1"/>
        <end position="22"/>
    </location>
</feature>
<keyword evidence="6" id="KW-1015">Disulfide bond</keyword>
<feature type="chain" id="PRO_5041974266" evidence="8">
    <location>
        <begin position="23"/>
        <end position="333"/>
    </location>
</feature>
<dbReference type="Gene3D" id="2.40.50.40">
    <property type="match status" value="1"/>
</dbReference>
<dbReference type="PROSITE" id="PS50240">
    <property type="entry name" value="TRYPSIN_DOM"/>
    <property type="match status" value="1"/>
</dbReference>
<evidence type="ECO:0000313" key="12">
    <source>
        <dbReference type="Proteomes" id="UP001258017"/>
    </source>
</evidence>
<dbReference type="PANTHER" id="PTHR24276">
    <property type="entry name" value="POLYSERASE-RELATED"/>
    <property type="match status" value="1"/>
</dbReference>
<dbReference type="FunFam" id="2.40.50.40:FF:000031">
    <property type="entry name" value="Heterochromatin protein 1"/>
    <property type="match status" value="1"/>
</dbReference>
<evidence type="ECO:0000256" key="6">
    <source>
        <dbReference type="ARBA" id="ARBA00023157"/>
    </source>
</evidence>
<dbReference type="Proteomes" id="UP001258017">
    <property type="component" value="Unassembled WGS sequence"/>
</dbReference>
<dbReference type="EMBL" id="JAIFRP010000021">
    <property type="protein sequence ID" value="KAK2586014.1"/>
    <property type="molecule type" value="Genomic_DNA"/>
</dbReference>
<dbReference type="GO" id="GO:0006508">
    <property type="term" value="P:proteolysis"/>
    <property type="evidence" value="ECO:0007669"/>
    <property type="project" value="UniProtKB-KW"/>
</dbReference>
<accession>A0AAD9RU60</accession>
<evidence type="ECO:0000256" key="5">
    <source>
        <dbReference type="ARBA" id="ARBA00022825"/>
    </source>
</evidence>
<dbReference type="PANTHER" id="PTHR24276:SF91">
    <property type="entry name" value="AT26814P-RELATED"/>
    <property type="match status" value="1"/>
</dbReference>
<dbReference type="InterPro" id="IPR008251">
    <property type="entry name" value="Chromo_shadow_dom"/>
</dbReference>
<evidence type="ECO:0000256" key="1">
    <source>
        <dbReference type="ARBA" id="ARBA00004123"/>
    </source>
</evidence>
<evidence type="ECO:0000259" key="9">
    <source>
        <dbReference type="PROSITE" id="PS50013"/>
    </source>
</evidence>
<dbReference type="Gene3D" id="2.40.10.10">
    <property type="entry name" value="Trypsin-like serine proteases"/>
    <property type="match status" value="1"/>
</dbReference>
<comment type="subcellular location">
    <subcellularLocation>
        <location evidence="1">Nucleus</location>
    </subcellularLocation>
</comment>
<dbReference type="InterPro" id="IPR016197">
    <property type="entry name" value="Chromo-like_dom_sf"/>
</dbReference>
<keyword evidence="5" id="KW-0720">Serine protease</keyword>
<dbReference type="CDD" id="cd00190">
    <property type="entry name" value="Tryp_SPc"/>
    <property type="match status" value="1"/>
</dbReference>
<protein>
    <submittedName>
        <fullName evidence="11">Uncharacterized protein</fullName>
    </submittedName>
</protein>
<keyword evidence="12" id="KW-1185">Reference proteome</keyword>
<name>A0AAD9RU60_9HYME</name>
<feature type="domain" description="Chromo" evidence="9">
    <location>
        <begin position="272"/>
        <end position="330"/>
    </location>
</feature>
<keyword evidence="4" id="KW-0378">Hydrolase</keyword>
<dbReference type="Pfam" id="PF00089">
    <property type="entry name" value="Trypsin"/>
    <property type="match status" value="1"/>
</dbReference>
<dbReference type="FunFam" id="2.40.10.10:FF:000068">
    <property type="entry name" value="transmembrane protease serine 2"/>
    <property type="match status" value="1"/>
</dbReference>
<keyword evidence="3" id="KW-0677">Repeat</keyword>
<evidence type="ECO:0000256" key="3">
    <source>
        <dbReference type="ARBA" id="ARBA00022737"/>
    </source>
</evidence>
<dbReference type="InterPro" id="IPR000953">
    <property type="entry name" value="Chromo/chromo_shadow_dom"/>
</dbReference>
<keyword evidence="7" id="KW-0539">Nucleus</keyword>
<keyword evidence="8" id="KW-0732">Signal</keyword>